<dbReference type="AlphaFoldDB" id="L0P7H4"/>
<accession>L0P7H4</accession>
<dbReference type="InParanoid" id="L0P7H4"/>
<sequence>MRDGGLVRKNKRRRDKVADDIEELRKQIASLRIYVEQSSFEKKKEFSQNAAIIHKSLERL</sequence>
<dbReference type="EMBL" id="CAKM01000061">
    <property type="protein sequence ID" value="CCJ28346.1"/>
    <property type="molecule type" value="Genomic_DNA"/>
</dbReference>
<evidence type="ECO:0000313" key="2">
    <source>
        <dbReference type="Proteomes" id="UP000010422"/>
    </source>
</evidence>
<comment type="caution">
    <text evidence="1">The sequence shown here is derived from an EMBL/GenBank/DDBJ whole genome shotgun (WGS) entry which is preliminary data.</text>
</comment>
<organism evidence="2">
    <name type="scientific">Pneumocystis jirovecii</name>
    <name type="common">Human pneumocystis pneumonia agent</name>
    <dbReference type="NCBI Taxonomy" id="42068"/>
    <lineage>
        <taxon>Eukaryota</taxon>
        <taxon>Fungi</taxon>
        <taxon>Dikarya</taxon>
        <taxon>Ascomycota</taxon>
        <taxon>Taphrinomycotina</taxon>
        <taxon>Pneumocystomycetes</taxon>
        <taxon>Pneumocystaceae</taxon>
        <taxon>Pneumocystis</taxon>
    </lineage>
</organism>
<gene>
    <name evidence="1" type="ORF">PNEJI1_003293</name>
</gene>
<proteinExistence type="predicted"/>
<dbReference type="Proteomes" id="UP000010422">
    <property type="component" value="Unassembled WGS sequence"/>
</dbReference>
<protein>
    <submittedName>
        <fullName evidence="1">Uncharacterized protein</fullName>
    </submittedName>
</protein>
<name>L0P7H4_PNEJI</name>
<evidence type="ECO:0000313" key="1">
    <source>
        <dbReference type="EMBL" id="CCJ28346.1"/>
    </source>
</evidence>
<dbReference type="VEuPathDB" id="FungiDB:PNEJI1_003293"/>
<reference evidence="1 2" key="1">
    <citation type="journal article" date="2012" name="MBio">
        <title>De novo assembly of the Pneumocystis jirovecii genome from a single bronchoalveolar lavage fluid specimen from a patient.</title>
        <authorList>
            <person name="Cisse O.H."/>
            <person name="Pagni M."/>
            <person name="Hauser P.M."/>
        </authorList>
    </citation>
    <scope>NUCLEOTIDE SEQUENCE [LARGE SCALE GENOMIC DNA]</scope>
    <source>
        <strain evidence="1 2">SE8</strain>
    </source>
</reference>